<dbReference type="Gene3D" id="2.160.10.10">
    <property type="entry name" value="Hexapeptide repeat proteins"/>
    <property type="match status" value="1"/>
</dbReference>
<gene>
    <name evidence="1" type="ORF">EV187_1954</name>
</gene>
<dbReference type="InterPro" id="IPR011004">
    <property type="entry name" value="Trimer_LpxA-like_sf"/>
</dbReference>
<evidence type="ECO:0000313" key="1">
    <source>
        <dbReference type="EMBL" id="RZS66234.1"/>
    </source>
</evidence>
<sequence length="201" mass="21390">MLIEHRGRRPTVDPSATVAPTAVLSGDVRIGPRTRILHGAVLTAEDGAIVVGEECVVMEHALVRGRVRHPVAIGDHVLVGPHAQVNGATIADEAFIATGASVFPGATVGRGAEVRINGVVQVNTTLEPGAVVPIAWVAVGTPARLLSPDRHEEIWAIQRELDFPGTVYGVDRASGMAEIMRRQSAFYAAHDDDRMFDDPES</sequence>
<keyword evidence="1" id="KW-0808">Transferase</keyword>
<name>A0A4Q7MDU9_9MICO</name>
<comment type="caution">
    <text evidence="1">The sequence shown here is derived from an EMBL/GenBank/DDBJ whole genome shotgun (WGS) entry which is preliminary data.</text>
</comment>
<dbReference type="GO" id="GO:0016740">
    <property type="term" value="F:transferase activity"/>
    <property type="evidence" value="ECO:0007669"/>
    <property type="project" value="UniProtKB-KW"/>
</dbReference>
<protein>
    <submittedName>
        <fullName evidence="1">Carbonic anhydrase/acetyltransferase-like protein (Isoleucine patch superfamily)</fullName>
    </submittedName>
</protein>
<organism evidence="1 2">
    <name type="scientific">Agromyces ramosus</name>
    <dbReference type="NCBI Taxonomy" id="33879"/>
    <lineage>
        <taxon>Bacteria</taxon>
        <taxon>Bacillati</taxon>
        <taxon>Actinomycetota</taxon>
        <taxon>Actinomycetes</taxon>
        <taxon>Micrococcales</taxon>
        <taxon>Microbacteriaceae</taxon>
        <taxon>Agromyces</taxon>
    </lineage>
</organism>
<dbReference type="EMBL" id="SGWY01000002">
    <property type="protein sequence ID" value="RZS66234.1"/>
    <property type="molecule type" value="Genomic_DNA"/>
</dbReference>
<dbReference type="RefSeq" id="WP_130352842.1">
    <property type="nucleotide sequence ID" value="NZ_SGWY01000002.1"/>
</dbReference>
<dbReference type="PANTHER" id="PTHR13061">
    <property type="entry name" value="DYNACTIN SUBUNIT P25"/>
    <property type="match status" value="1"/>
</dbReference>
<dbReference type="SUPFAM" id="SSF51161">
    <property type="entry name" value="Trimeric LpxA-like enzymes"/>
    <property type="match status" value="1"/>
</dbReference>
<dbReference type="Proteomes" id="UP000293289">
    <property type="component" value="Unassembled WGS sequence"/>
</dbReference>
<evidence type="ECO:0000313" key="2">
    <source>
        <dbReference type="Proteomes" id="UP000293289"/>
    </source>
</evidence>
<dbReference type="PANTHER" id="PTHR13061:SF29">
    <property type="entry name" value="GAMMA CARBONIC ANHYDRASE-LIKE 1, MITOCHONDRIAL-RELATED"/>
    <property type="match status" value="1"/>
</dbReference>
<reference evidence="1 2" key="1">
    <citation type="submission" date="2019-02" db="EMBL/GenBank/DDBJ databases">
        <title>Genomic Encyclopedia of Type Strains, Phase IV (KMG-IV): sequencing the most valuable type-strain genomes for metagenomic binning, comparative biology and taxonomic classification.</title>
        <authorList>
            <person name="Goeker M."/>
        </authorList>
    </citation>
    <scope>NUCLEOTIDE SEQUENCE [LARGE SCALE GENOMIC DNA]</scope>
    <source>
        <strain evidence="1 2">DSM 43045</strain>
    </source>
</reference>
<dbReference type="InterPro" id="IPR050484">
    <property type="entry name" value="Transf_Hexapept/Carb_Anhydrase"/>
</dbReference>
<dbReference type="AlphaFoldDB" id="A0A4Q7MDU9"/>
<proteinExistence type="predicted"/>
<keyword evidence="2" id="KW-1185">Reference proteome</keyword>
<dbReference type="OrthoDB" id="9803036at2"/>
<accession>A0A4Q7MDU9</accession>